<feature type="transmembrane region" description="Helical" evidence="8">
    <location>
        <begin position="342"/>
        <end position="367"/>
    </location>
</feature>
<dbReference type="AlphaFoldDB" id="A0A8E2EQ15"/>
<feature type="transmembrane region" description="Helical" evidence="8">
    <location>
        <begin position="379"/>
        <end position="398"/>
    </location>
</feature>
<feature type="transmembrane region" description="Helical" evidence="8">
    <location>
        <begin position="318"/>
        <end position="336"/>
    </location>
</feature>
<dbReference type="PRINTS" id="PR00171">
    <property type="entry name" value="SUGRTRNSPORT"/>
</dbReference>
<evidence type="ECO:0000256" key="4">
    <source>
        <dbReference type="ARBA" id="ARBA00022692"/>
    </source>
</evidence>
<evidence type="ECO:0000256" key="1">
    <source>
        <dbReference type="ARBA" id="ARBA00004141"/>
    </source>
</evidence>
<evidence type="ECO:0000256" key="2">
    <source>
        <dbReference type="ARBA" id="ARBA00010992"/>
    </source>
</evidence>
<sequence length="492" mass="53679">MPSDTQHSPPSDYYLIKENPYVFGLACFASLGGFLFGYDQGVVSGVLTVESFGAKFPRVYLDNSFKGWFVSTLLLAAWVGSLVNGPIADRFIIGSAIQAGAVTIGMLFAGRAIAGLAVGMLTMIIPMYMAEVSVPGIRVNITLGIPVSYWLEYGTHYIGGIRCAPNIPYSGGTAENRKFDPLHDIGLNGCAGQSDALWRVPFALQIVPALILTIGMIFYPESPRWWLMTGREDSALDALSRIRRLNCYDPLIKSEFLAIKAEQFMGCNAMIYYAPTIFSQLGLSGNTTSLLATGIYGVVNTISTLPALFWIDEQSAHLFLAIVGGIIGGYGSSLTSHKAAGWVGIAFMYIYDINFSYSFAPIGWVLPSEIFNLDNRSKAISITTSTTWMCNFIIGLVTPDMLATIKWGTYIVFAAFCLLALGFTYFFVPETRGKSLEDMDLVFGDNAAHVEKARVFQVAARQQEEESGRYSGIEEDGLVEGDTRQTEAKGSF</sequence>
<feature type="transmembrane region" description="Helical" evidence="8">
    <location>
        <begin position="410"/>
        <end position="428"/>
    </location>
</feature>
<gene>
    <name evidence="10" type="ORF">AOQ84DRAFT_422478</name>
</gene>
<organism evidence="10 11">
    <name type="scientific">Glonium stellatum</name>
    <dbReference type="NCBI Taxonomy" id="574774"/>
    <lineage>
        <taxon>Eukaryota</taxon>
        <taxon>Fungi</taxon>
        <taxon>Dikarya</taxon>
        <taxon>Ascomycota</taxon>
        <taxon>Pezizomycotina</taxon>
        <taxon>Dothideomycetes</taxon>
        <taxon>Pleosporomycetidae</taxon>
        <taxon>Gloniales</taxon>
        <taxon>Gloniaceae</taxon>
        <taxon>Glonium</taxon>
    </lineage>
</organism>
<dbReference type="PANTHER" id="PTHR48022">
    <property type="entry name" value="PLASTIDIC GLUCOSE TRANSPORTER 4"/>
    <property type="match status" value="1"/>
</dbReference>
<dbReference type="InterPro" id="IPR020846">
    <property type="entry name" value="MFS_dom"/>
</dbReference>
<dbReference type="InterPro" id="IPR005828">
    <property type="entry name" value="MFS_sugar_transport-like"/>
</dbReference>
<dbReference type="InterPro" id="IPR003663">
    <property type="entry name" value="Sugar/inositol_transpt"/>
</dbReference>
<evidence type="ECO:0000256" key="5">
    <source>
        <dbReference type="ARBA" id="ARBA00022989"/>
    </source>
</evidence>
<feature type="domain" description="Major facilitator superfamily (MFS) profile" evidence="9">
    <location>
        <begin position="25"/>
        <end position="432"/>
    </location>
</feature>
<dbReference type="Proteomes" id="UP000250140">
    <property type="component" value="Unassembled WGS sequence"/>
</dbReference>
<dbReference type="SUPFAM" id="SSF103473">
    <property type="entry name" value="MFS general substrate transporter"/>
    <property type="match status" value="1"/>
</dbReference>
<proteinExistence type="inferred from homology"/>
<dbReference type="FunFam" id="1.20.1250.20:FF:000388">
    <property type="entry name" value="MFS sugar transporter, putative"/>
    <property type="match status" value="1"/>
</dbReference>
<feature type="transmembrane region" description="Helical" evidence="8">
    <location>
        <begin position="21"/>
        <end position="38"/>
    </location>
</feature>
<keyword evidence="4 8" id="KW-0812">Transmembrane</keyword>
<feature type="transmembrane region" description="Helical" evidence="8">
    <location>
        <begin position="202"/>
        <end position="219"/>
    </location>
</feature>
<reference evidence="10 11" key="1">
    <citation type="journal article" date="2016" name="Nat. Commun.">
        <title>Ectomycorrhizal ecology is imprinted in the genome of the dominant symbiotic fungus Cenococcum geophilum.</title>
        <authorList>
            <consortium name="DOE Joint Genome Institute"/>
            <person name="Peter M."/>
            <person name="Kohler A."/>
            <person name="Ohm R.A."/>
            <person name="Kuo A."/>
            <person name="Krutzmann J."/>
            <person name="Morin E."/>
            <person name="Arend M."/>
            <person name="Barry K.W."/>
            <person name="Binder M."/>
            <person name="Choi C."/>
            <person name="Clum A."/>
            <person name="Copeland A."/>
            <person name="Grisel N."/>
            <person name="Haridas S."/>
            <person name="Kipfer T."/>
            <person name="LaButti K."/>
            <person name="Lindquist E."/>
            <person name="Lipzen A."/>
            <person name="Maire R."/>
            <person name="Meier B."/>
            <person name="Mihaltcheva S."/>
            <person name="Molinier V."/>
            <person name="Murat C."/>
            <person name="Poggeler S."/>
            <person name="Quandt C.A."/>
            <person name="Sperisen C."/>
            <person name="Tritt A."/>
            <person name="Tisserant E."/>
            <person name="Crous P.W."/>
            <person name="Henrissat B."/>
            <person name="Nehls U."/>
            <person name="Egli S."/>
            <person name="Spatafora J.W."/>
            <person name="Grigoriev I.V."/>
            <person name="Martin F.M."/>
        </authorList>
    </citation>
    <scope>NUCLEOTIDE SEQUENCE [LARGE SCALE GENOMIC DNA]</scope>
    <source>
        <strain evidence="10 11">CBS 207.34</strain>
    </source>
</reference>
<keyword evidence="3" id="KW-0813">Transport</keyword>
<dbReference type="PROSITE" id="PS50850">
    <property type="entry name" value="MFS"/>
    <property type="match status" value="1"/>
</dbReference>
<dbReference type="EMBL" id="KV750930">
    <property type="protein sequence ID" value="OCL02558.1"/>
    <property type="molecule type" value="Genomic_DNA"/>
</dbReference>
<evidence type="ECO:0000313" key="11">
    <source>
        <dbReference type="Proteomes" id="UP000250140"/>
    </source>
</evidence>
<dbReference type="PROSITE" id="PS00217">
    <property type="entry name" value="SUGAR_TRANSPORT_2"/>
    <property type="match status" value="1"/>
</dbReference>
<evidence type="ECO:0000256" key="6">
    <source>
        <dbReference type="ARBA" id="ARBA00023136"/>
    </source>
</evidence>
<comment type="similarity">
    <text evidence="2">Belongs to the major facilitator superfamily. Sugar transporter (TC 2.A.1.1) family.</text>
</comment>
<dbReference type="PANTHER" id="PTHR48022:SF48">
    <property type="entry name" value="SUGAR TRANSPORTER, PUTATIVE (AFU_ORTHOLOGUE AFUA_3G06730)-RELATED"/>
    <property type="match status" value="1"/>
</dbReference>
<dbReference type="InterPro" id="IPR005829">
    <property type="entry name" value="Sugar_transporter_CS"/>
</dbReference>
<feature type="transmembrane region" description="Helical" evidence="8">
    <location>
        <begin position="289"/>
        <end position="311"/>
    </location>
</feature>
<feature type="compositionally biased region" description="Basic and acidic residues" evidence="7">
    <location>
        <begin position="481"/>
        <end position="492"/>
    </location>
</feature>
<comment type="subcellular location">
    <subcellularLocation>
        <location evidence="1">Membrane</location>
        <topology evidence="1">Multi-pass membrane protein</topology>
    </subcellularLocation>
</comment>
<evidence type="ECO:0000256" key="3">
    <source>
        <dbReference type="ARBA" id="ARBA00022448"/>
    </source>
</evidence>
<accession>A0A8E2EQ15</accession>
<protein>
    <submittedName>
        <fullName evidence="10">General substrate transporter</fullName>
    </submittedName>
</protein>
<keyword evidence="5 8" id="KW-1133">Transmembrane helix</keyword>
<evidence type="ECO:0000313" key="10">
    <source>
        <dbReference type="EMBL" id="OCL02558.1"/>
    </source>
</evidence>
<keyword evidence="11" id="KW-1185">Reference proteome</keyword>
<dbReference type="OrthoDB" id="8120565at2759"/>
<feature type="transmembrane region" description="Helical" evidence="8">
    <location>
        <begin position="68"/>
        <end position="87"/>
    </location>
</feature>
<keyword evidence="6 8" id="KW-0472">Membrane</keyword>
<evidence type="ECO:0000256" key="8">
    <source>
        <dbReference type="SAM" id="Phobius"/>
    </source>
</evidence>
<dbReference type="Gene3D" id="1.20.1250.20">
    <property type="entry name" value="MFS general substrate transporter like domains"/>
    <property type="match status" value="2"/>
</dbReference>
<feature type="region of interest" description="Disordered" evidence="7">
    <location>
        <begin position="463"/>
        <end position="492"/>
    </location>
</feature>
<dbReference type="GO" id="GO:0016020">
    <property type="term" value="C:membrane"/>
    <property type="evidence" value="ECO:0007669"/>
    <property type="project" value="UniProtKB-SubCell"/>
</dbReference>
<name>A0A8E2EQ15_9PEZI</name>
<dbReference type="InterPro" id="IPR050360">
    <property type="entry name" value="MFS_Sugar_Transporters"/>
</dbReference>
<dbReference type="GO" id="GO:0005351">
    <property type="term" value="F:carbohydrate:proton symporter activity"/>
    <property type="evidence" value="ECO:0007669"/>
    <property type="project" value="TreeGrafter"/>
</dbReference>
<evidence type="ECO:0000259" key="9">
    <source>
        <dbReference type="PROSITE" id="PS50850"/>
    </source>
</evidence>
<feature type="transmembrane region" description="Helical" evidence="8">
    <location>
        <begin position="99"/>
        <end position="125"/>
    </location>
</feature>
<evidence type="ECO:0000256" key="7">
    <source>
        <dbReference type="SAM" id="MobiDB-lite"/>
    </source>
</evidence>
<dbReference type="Pfam" id="PF00083">
    <property type="entry name" value="Sugar_tr"/>
    <property type="match status" value="1"/>
</dbReference>
<dbReference type="InterPro" id="IPR036259">
    <property type="entry name" value="MFS_trans_sf"/>
</dbReference>